<evidence type="ECO:0000313" key="4">
    <source>
        <dbReference type="EMBL" id="MBR0649548.1"/>
    </source>
</evidence>
<reference evidence="5" key="1">
    <citation type="journal article" date="2021" name="Syst. Appl. Microbiol.">
        <title>Roseomonas hellenica sp. nov., isolated from roots of wild-growing Alkanna tinctoria.</title>
        <authorList>
            <person name="Rat A."/>
            <person name="Naranjo H.D."/>
            <person name="Lebbe L."/>
            <person name="Cnockaert M."/>
            <person name="Krigas N."/>
            <person name="Grigoriadou K."/>
            <person name="Maloupa E."/>
            <person name="Willems A."/>
        </authorList>
    </citation>
    <scope>NUCLEOTIDE SEQUENCE [LARGE SCALE GENOMIC DNA]</scope>
    <source>
        <strain evidence="5">LMG 31159</strain>
    </source>
</reference>
<dbReference type="RefSeq" id="WP_211867597.1">
    <property type="nucleotide sequence ID" value="NZ_JAAEDI010000007.1"/>
</dbReference>
<evidence type="ECO:0000256" key="2">
    <source>
        <dbReference type="ARBA" id="ARBA00023315"/>
    </source>
</evidence>
<dbReference type="EMBL" id="JAAEDI010000007">
    <property type="protein sequence ID" value="MBR0649548.1"/>
    <property type="molecule type" value="Genomic_DNA"/>
</dbReference>
<dbReference type="CDD" id="cd04301">
    <property type="entry name" value="NAT_SF"/>
    <property type="match status" value="1"/>
</dbReference>
<evidence type="ECO:0000256" key="1">
    <source>
        <dbReference type="ARBA" id="ARBA00022679"/>
    </source>
</evidence>
<accession>A0ABS5EEU1</accession>
<evidence type="ECO:0000259" key="3">
    <source>
        <dbReference type="PROSITE" id="PS51186"/>
    </source>
</evidence>
<dbReference type="InterPro" id="IPR050832">
    <property type="entry name" value="Bact_Acetyltransf"/>
</dbReference>
<dbReference type="SUPFAM" id="SSF55729">
    <property type="entry name" value="Acyl-CoA N-acyltransferases (Nat)"/>
    <property type="match status" value="1"/>
</dbReference>
<dbReference type="PROSITE" id="PS51186">
    <property type="entry name" value="GNAT"/>
    <property type="match status" value="1"/>
</dbReference>
<sequence length="152" mass="16338">MKAPRRATPGDAAALRDLVLAAYTPWVAIIGRQPGPMTDDYTARIAAGEAWVVDGAGGLLGAIILEDTPDGLLIDNVAVAPEAQGIGLGRTLMALAEAEARRRGHARLWLYTHEKMTSNVILYNRLGYVETHRAEQSGFARVFMAKALDAPE</sequence>
<dbReference type="PANTHER" id="PTHR43877">
    <property type="entry name" value="AMINOALKYLPHOSPHONATE N-ACETYLTRANSFERASE-RELATED-RELATED"/>
    <property type="match status" value="1"/>
</dbReference>
<keyword evidence="2" id="KW-0012">Acyltransferase</keyword>
<organism evidence="4 5">
    <name type="scientific">Neoroseomonas terrae</name>
    <dbReference type="NCBI Taxonomy" id="424799"/>
    <lineage>
        <taxon>Bacteria</taxon>
        <taxon>Pseudomonadati</taxon>
        <taxon>Pseudomonadota</taxon>
        <taxon>Alphaproteobacteria</taxon>
        <taxon>Acetobacterales</taxon>
        <taxon>Acetobacteraceae</taxon>
        <taxon>Neoroseomonas</taxon>
    </lineage>
</organism>
<dbReference type="Proteomes" id="UP000698752">
    <property type="component" value="Unassembled WGS sequence"/>
</dbReference>
<dbReference type="InterPro" id="IPR000182">
    <property type="entry name" value="GNAT_dom"/>
</dbReference>
<dbReference type="Gene3D" id="3.40.630.30">
    <property type="match status" value="1"/>
</dbReference>
<feature type="domain" description="N-acetyltransferase" evidence="3">
    <location>
        <begin position="2"/>
        <end position="149"/>
    </location>
</feature>
<dbReference type="Pfam" id="PF00583">
    <property type="entry name" value="Acetyltransf_1"/>
    <property type="match status" value="1"/>
</dbReference>
<comment type="caution">
    <text evidence="4">The sequence shown here is derived from an EMBL/GenBank/DDBJ whole genome shotgun (WGS) entry which is preliminary data.</text>
</comment>
<evidence type="ECO:0000313" key="5">
    <source>
        <dbReference type="Proteomes" id="UP000698752"/>
    </source>
</evidence>
<proteinExistence type="predicted"/>
<keyword evidence="5" id="KW-1185">Reference proteome</keyword>
<keyword evidence="1" id="KW-0808">Transferase</keyword>
<protein>
    <submittedName>
        <fullName evidence="4">GNAT family N-acetyltransferase</fullName>
    </submittedName>
</protein>
<name>A0ABS5EEU1_9PROT</name>
<dbReference type="PANTHER" id="PTHR43877:SF2">
    <property type="entry name" value="AMINOALKYLPHOSPHONATE N-ACETYLTRANSFERASE-RELATED"/>
    <property type="match status" value="1"/>
</dbReference>
<dbReference type="InterPro" id="IPR016181">
    <property type="entry name" value="Acyl_CoA_acyltransferase"/>
</dbReference>
<gene>
    <name evidence="4" type="ORF">GXW78_07745</name>
</gene>